<name>A0A0E9WF27_ANGAN</name>
<dbReference type="EMBL" id="GBXM01020397">
    <property type="protein sequence ID" value="JAH88180.1"/>
    <property type="molecule type" value="Transcribed_RNA"/>
</dbReference>
<reference evidence="1" key="2">
    <citation type="journal article" date="2015" name="Fish Shellfish Immunol.">
        <title>Early steps in the European eel (Anguilla anguilla)-Vibrio vulnificus interaction in the gills: Role of the RtxA13 toxin.</title>
        <authorList>
            <person name="Callol A."/>
            <person name="Pajuelo D."/>
            <person name="Ebbesson L."/>
            <person name="Teles M."/>
            <person name="MacKenzie S."/>
            <person name="Amaro C."/>
        </authorList>
    </citation>
    <scope>NUCLEOTIDE SEQUENCE</scope>
</reference>
<organism evidence="1">
    <name type="scientific">Anguilla anguilla</name>
    <name type="common">European freshwater eel</name>
    <name type="synonym">Muraena anguilla</name>
    <dbReference type="NCBI Taxonomy" id="7936"/>
    <lineage>
        <taxon>Eukaryota</taxon>
        <taxon>Metazoa</taxon>
        <taxon>Chordata</taxon>
        <taxon>Craniata</taxon>
        <taxon>Vertebrata</taxon>
        <taxon>Euteleostomi</taxon>
        <taxon>Actinopterygii</taxon>
        <taxon>Neopterygii</taxon>
        <taxon>Teleostei</taxon>
        <taxon>Anguilliformes</taxon>
        <taxon>Anguillidae</taxon>
        <taxon>Anguilla</taxon>
    </lineage>
</organism>
<evidence type="ECO:0000313" key="1">
    <source>
        <dbReference type="EMBL" id="JAH88180.1"/>
    </source>
</evidence>
<accession>A0A0E9WF27</accession>
<reference evidence="1" key="1">
    <citation type="submission" date="2014-11" db="EMBL/GenBank/DDBJ databases">
        <authorList>
            <person name="Amaro Gonzalez C."/>
        </authorList>
    </citation>
    <scope>NUCLEOTIDE SEQUENCE</scope>
</reference>
<proteinExistence type="predicted"/>
<dbReference type="AlphaFoldDB" id="A0A0E9WF27"/>
<protein>
    <submittedName>
        <fullName evidence="1">Uncharacterized protein</fullName>
    </submittedName>
</protein>
<sequence>MGQYHCYYSNGLIASSLQIAEMGFDYSAGTLNGRLPVKQCSISHNEGYREAEIHPLQRGNDVWQRNLSSIFTPFQ</sequence>